<dbReference type="RefSeq" id="WP_244820295.1">
    <property type="nucleotide sequence ID" value="NZ_CP112998.1"/>
</dbReference>
<evidence type="ECO:0000259" key="1">
    <source>
        <dbReference type="Pfam" id="PF07075"/>
    </source>
</evidence>
<evidence type="ECO:0000313" key="2">
    <source>
        <dbReference type="EMBL" id="WAC14928.1"/>
    </source>
</evidence>
<protein>
    <submittedName>
        <fullName evidence="2">DUF1343 domain-containing protein</fullName>
    </submittedName>
</protein>
<feature type="domain" description="Peptidoglycan beta-N-acetylmuramidase NamZ N-terminal" evidence="1">
    <location>
        <begin position="8"/>
        <end position="35"/>
    </location>
</feature>
<proteinExistence type="predicted"/>
<sequence>MTVFLISRSGIHYIPMTHGMTIGDLAQYLNGEEQLLYR</sequence>
<gene>
    <name evidence="2" type="ORF">ON006_13375</name>
</gene>
<accession>A0A9E8SN63</accession>
<dbReference type="InterPro" id="IPR048502">
    <property type="entry name" value="NamZ_N"/>
</dbReference>
<dbReference type="AlphaFoldDB" id="A0A9E8SN63"/>
<dbReference type="Gene3D" id="3.40.50.12170">
    <property type="entry name" value="Uncharacterised protein PF07075, DUF1343"/>
    <property type="match status" value="1"/>
</dbReference>
<evidence type="ECO:0000313" key="3">
    <source>
        <dbReference type="Proteomes" id="UP001164653"/>
    </source>
</evidence>
<name>A0A9E8SN63_9BACT</name>
<dbReference type="KEGG" id="dpf:ON006_13375"/>
<dbReference type="Pfam" id="PF07075">
    <property type="entry name" value="NamZ_N"/>
    <property type="match status" value="1"/>
</dbReference>
<reference evidence="2" key="1">
    <citation type="submission" date="2022-11" db="EMBL/GenBank/DDBJ databases">
        <title>Dyadobacter pollutisoli sp. nov., isolated from plastic dumped soil.</title>
        <authorList>
            <person name="Kim J.M."/>
            <person name="Kim K.R."/>
            <person name="Lee J.K."/>
            <person name="Hao L."/>
            <person name="Jeon C.O."/>
        </authorList>
    </citation>
    <scope>NUCLEOTIDE SEQUENCE</scope>
    <source>
        <strain evidence="2">U1</strain>
    </source>
</reference>
<dbReference type="Proteomes" id="UP001164653">
    <property type="component" value="Chromosome"/>
</dbReference>
<dbReference type="EMBL" id="CP112998">
    <property type="protein sequence ID" value="WAC14928.1"/>
    <property type="molecule type" value="Genomic_DNA"/>
</dbReference>
<keyword evidence="3" id="KW-1185">Reference proteome</keyword>
<organism evidence="2 3">
    <name type="scientific">Dyadobacter pollutisoli</name>
    <dbReference type="NCBI Taxonomy" id="2910158"/>
    <lineage>
        <taxon>Bacteria</taxon>
        <taxon>Pseudomonadati</taxon>
        <taxon>Bacteroidota</taxon>
        <taxon>Cytophagia</taxon>
        <taxon>Cytophagales</taxon>
        <taxon>Spirosomataceae</taxon>
        <taxon>Dyadobacter</taxon>
    </lineage>
</organism>